<proteinExistence type="inferred from homology"/>
<accession>A0A7R9JMR8</accession>
<keyword evidence="2" id="KW-0472">Membrane</keyword>
<sequence>MVPYSGWWKVCLDPSIHFHSKSAVFQVVGRECVSMLSAHYRVDSHPSINSLHEVLTGQHNMYLVFPRAHGDLHSHVRLRKRLREPEARRLFRQIAEAVRTCHEQGIVLRDLKLRKFVFSDTQRTQLKLETLEDAVVLEDSDDDVLQDKRGCPAYVSPEILRSHAQYSGRAADMWSLGVLLYTMLVGRYPFNDSEHASLFAKISRGNFIIPDCLSSRAKCLISSLLRRDPSERVSAEEVILHPWLTREDSALETSTSARYDQLVPNFPTCGAAPAKISLLSFIVRVQPLFHVQMSPPMRNVLERFKKFEASVNTTIRSLKCRVNIGVTETIGSTQEAMHIISEKPGEDVRTEVLRMFATQLNVKFEARDVDRCHRIGKPKRTSAEALSGKEVPGLCMVYWSFPSTCHKKKFGVLGEHSRFKIMLSLKRLVTTTIGLDIVICLIYQLCVLNKNCLIMCKNQYYVSLKAINGGESHQLYCVCLNVFVSLLPVCTSFHVRTYLKREYEIGSRKFLNK</sequence>
<evidence type="ECO:0000256" key="2">
    <source>
        <dbReference type="SAM" id="Phobius"/>
    </source>
</evidence>
<evidence type="ECO:0000313" key="4">
    <source>
        <dbReference type="EMBL" id="CAD7585656.1"/>
    </source>
</evidence>
<dbReference type="FunFam" id="1.10.510.10:FF:000153">
    <property type="entry name" value="Tribbles homolog 2"/>
    <property type="match status" value="1"/>
</dbReference>
<dbReference type="GO" id="GO:0005634">
    <property type="term" value="C:nucleus"/>
    <property type="evidence" value="ECO:0007669"/>
    <property type="project" value="TreeGrafter"/>
</dbReference>
<gene>
    <name evidence="4" type="ORF">TGEB3V08_LOCUS149</name>
</gene>
<dbReference type="GO" id="GO:0032436">
    <property type="term" value="P:positive regulation of proteasomal ubiquitin-dependent protein catabolic process"/>
    <property type="evidence" value="ECO:0007669"/>
    <property type="project" value="TreeGrafter"/>
</dbReference>
<dbReference type="GO" id="GO:0005524">
    <property type="term" value="F:ATP binding"/>
    <property type="evidence" value="ECO:0007669"/>
    <property type="project" value="InterPro"/>
</dbReference>
<keyword evidence="2" id="KW-1133">Transmembrane helix</keyword>
<evidence type="ECO:0000256" key="1">
    <source>
        <dbReference type="ARBA" id="ARBA00038180"/>
    </source>
</evidence>
<evidence type="ECO:0000259" key="3">
    <source>
        <dbReference type="PROSITE" id="PS50011"/>
    </source>
</evidence>
<dbReference type="PANTHER" id="PTHR22961:SF13">
    <property type="entry name" value="TRIBBLES"/>
    <property type="match status" value="1"/>
</dbReference>
<dbReference type="InterPro" id="IPR011009">
    <property type="entry name" value="Kinase-like_dom_sf"/>
</dbReference>
<dbReference type="AlphaFoldDB" id="A0A7R9JMR8"/>
<keyword evidence="2" id="KW-0812">Transmembrane</keyword>
<feature type="domain" description="Protein kinase" evidence="3">
    <location>
        <begin position="1"/>
        <end position="244"/>
    </location>
</feature>
<dbReference type="PANTHER" id="PTHR22961">
    <property type="entry name" value="SER/THR PROTEIN KINASE-TRB"/>
    <property type="match status" value="1"/>
</dbReference>
<dbReference type="SMART" id="SM00220">
    <property type="entry name" value="S_TKc"/>
    <property type="match status" value="1"/>
</dbReference>
<dbReference type="EMBL" id="OE839125">
    <property type="protein sequence ID" value="CAD7585656.1"/>
    <property type="molecule type" value="Genomic_DNA"/>
</dbReference>
<dbReference type="InterPro" id="IPR024104">
    <property type="entry name" value="Tribbles/Ser_Thr_kinase_40"/>
</dbReference>
<name>A0A7R9JMR8_TIMGE</name>
<protein>
    <recommendedName>
        <fullName evidence="3">Protein kinase domain-containing protein</fullName>
    </recommendedName>
</protein>
<dbReference type="InterPro" id="IPR000719">
    <property type="entry name" value="Prot_kinase_dom"/>
</dbReference>
<dbReference type="GO" id="GO:0031434">
    <property type="term" value="F:mitogen-activated protein kinase kinase binding"/>
    <property type="evidence" value="ECO:0007669"/>
    <property type="project" value="TreeGrafter"/>
</dbReference>
<feature type="transmembrane region" description="Helical" evidence="2">
    <location>
        <begin position="428"/>
        <end position="445"/>
    </location>
</feature>
<dbReference type="GO" id="GO:0004672">
    <property type="term" value="F:protein kinase activity"/>
    <property type="evidence" value="ECO:0007669"/>
    <property type="project" value="InterPro"/>
</dbReference>
<dbReference type="Pfam" id="PF00069">
    <property type="entry name" value="Pkinase"/>
    <property type="match status" value="1"/>
</dbReference>
<dbReference type="PROSITE" id="PS50011">
    <property type="entry name" value="PROTEIN_KINASE_DOM"/>
    <property type="match status" value="1"/>
</dbReference>
<dbReference type="SUPFAM" id="SSF56112">
    <property type="entry name" value="Protein kinase-like (PK-like)"/>
    <property type="match status" value="1"/>
</dbReference>
<comment type="similarity">
    <text evidence="1">Belongs to the protein kinase superfamily. CAMK Ser/Thr protein kinase family. Tribbles subfamily.</text>
</comment>
<dbReference type="Gene3D" id="3.30.200.20">
    <property type="entry name" value="Phosphorylase Kinase, domain 1"/>
    <property type="match status" value="1"/>
</dbReference>
<organism evidence="4">
    <name type="scientific">Timema genevievae</name>
    <name type="common">Walking stick</name>
    <dbReference type="NCBI Taxonomy" id="629358"/>
    <lineage>
        <taxon>Eukaryota</taxon>
        <taxon>Metazoa</taxon>
        <taxon>Ecdysozoa</taxon>
        <taxon>Arthropoda</taxon>
        <taxon>Hexapoda</taxon>
        <taxon>Insecta</taxon>
        <taxon>Pterygota</taxon>
        <taxon>Neoptera</taxon>
        <taxon>Polyneoptera</taxon>
        <taxon>Phasmatodea</taxon>
        <taxon>Timematodea</taxon>
        <taxon>Timematoidea</taxon>
        <taxon>Timematidae</taxon>
        <taxon>Timema</taxon>
    </lineage>
</organism>
<reference evidence="4" key="1">
    <citation type="submission" date="2020-11" db="EMBL/GenBank/DDBJ databases">
        <authorList>
            <person name="Tran Van P."/>
        </authorList>
    </citation>
    <scope>NUCLEOTIDE SEQUENCE</scope>
</reference>
<dbReference type="Gene3D" id="1.10.510.10">
    <property type="entry name" value="Transferase(Phosphotransferase) domain 1"/>
    <property type="match status" value="1"/>
</dbReference>